<evidence type="ECO:0000313" key="2">
    <source>
        <dbReference type="EMBL" id="RMB87551.1"/>
    </source>
</evidence>
<gene>
    <name evidence="2" type="ORF">CTZ28_00875</name>
</gene>
<dbReference type="Gene3D" id="2.30.110.10">
    <property type="entry name" value="Electron Transport, Fmn-binding Protein, Chain A"/>
    <property type="match status" value="1"/>
</dbReference>
<accession>A0A3M0IDF0</accession>
<comment type="caution">
    <text evidence="2">The sequence shown here is derived from an EMBL/GenBank/DDBJ whole genome shotgun (WGS) entry which is preliminary data.</text>
</comment>
<evidence type="ECO:0000256" key="1">
    <source>
        <dbReference type="SAM" id="MobiDB-lite"/>
    </source>
</evidence>
<feature type="compositionally biased region" description="Low complexity" evidence="1">
    <location>
        <begin position="132"/>
        <end position="141"/>
    </location>
</feature>
<keyword evidence="3" id="KW-1185">Reference proteome</keyword>
<evidence type="ECO:0000313" key="3">
    <source>
        <dbReference type="Proteomes" id="UP000270471"/>
    </source>
</evidence>
<reference evidence="2 3" key="1">
    <citation type="submission" date="2017-11" db="EMBL/GenBank/DDBJ databases">
        <title>Draft genome of actinobacteria isolated from guarana (Paullinia cupana (Mart.) Ducke.</title>
        <authorList>
            <person name="Siqueira K.A."/>
            <person name="Liotti R.G."/>
            <person name="Mendes T.A.O."/>
            <person name="Soares M.A."/>
        </authorList>
    </citation>
    <scope>NUCLEOTIDE SEQUENCE [LARGE SCALE GENOMIC DNA]</scope>
    <source>
        <strain evidence="2 3">193</strain>
    </source>
</reference>
<organism evidence="2 3">
    <name type="scientific">Streptomyces shenzhenensis</name>
    <dbReference type="NCBI Taxonomy" id="943815"/>
    <lineage>
        <taxon>Bacteria</taxon>
        <taxon>Bacillati</taxon>
        <taxon>Actinomycetota</taxon>
        <taxon>Actinomycetes</taxon>
        <taxon>Kitasatosporales</taxon>
        <taxon>Streptomycetaceae</taxon>
        <taxon>Streptomyces</taxon>
    </lineage>
</organism>
<dbReference type="RefSeq" id="WP_121887220.1">
    <property type="nucleotide sequence ID" value="NZ_PENI01000001.1"/>
</dbReference>
<dbReference type="InterPro" id="IPR012349">
    <property type="entry name" value="Split_barrel_FMN-bd"/>
</dbReference>
<name>A0A3M0IDF0_9ACTN</name>
<dbReference type="OrthoDB" id="3687464at2"/>
<dbReference type="Proteomes" id="UP000270471">
    <property type="component" value="Unassembled WGS sequence"/>
</dbReference>
<dbReference type="EMBL" id="PENI01000001">
    <property type="protein sequence ID" value="RMB87551.1"/>
    <property type="molecule type" value="Genomic_DNA"/>
</dbReference>
<feature type="compositionally biased region" description="Low complexity" evidence="1">
    <location>
        <begin position="150"/>
        <end position="163"/>
    </location>
</feature>
<feature type="region of interest" description="Disordered" evidence="1">
    <location>
        <begin position="127"/>
        <end position="171"/>
    </location>
</feature>
<dbReference type="SUPFAM" id="SSF50475">
    <property type="entry name" value="FMN-binding split barrel"/>
    <property type="match status" value="1"/>
</dbReference>
<proteinExistence type="predicted"/>
<dbReference type="AlphaFoldDB" id="A0A3M0IDF0"/>
<sequence>MTTELLDRALVEEATKKSGLVWVRGAGVPAARALWHAWHDGAACLVGDGPGEQPLPGLTDGGSAEVTVRSKDKGGRLVTWAATVSELPPGSAEWAAAVSELKGKRLNAPDGEAMTDRWSRECRVLRLTPTGTTAPLPDGPLAAPPPPTPATTRQPAPAALPRLLARRRNRK</sequence>
<protein>
    <submittedName>
        <fullName evidence="2">Uncharacterized protein</fullName>
    </submittedName>
</protein>